<accession>A0ABR6EYH1</accession>
<dbReference type="EMBL" id="WNXC01000005">
    <property type="protein sequence ID" value="MBB2150279.1"/>
    <property type="molecule type" value="Genomic_DNA"/>
</dbReference>
<dbReference type="InterPro" id="IPR044725">
    <property type="entry name" value="CBSX3_CBS_dom"/>
</dbReference>
<sequence length="144" mass="16357">MGKVRNILQGKTHPNVYLSPETTVFEALELMFEKNIGSILVMDQEKFKGIFTERDYARKVILKGKSSKNIPVSEIMTKNPLTVSSDNTIEECMWLMTNKFVRHLPVIDHGKLSGIISIGDVVKYIIEEQKFIIGNLEHYITGSV</sequence>
<keyword evidence="1 2" id="KW-0129">CBS domain</keyword>
<dbReference type="InterPro" id="IPR051257">
    <property type="entry name" value="Diverse_CBS-Domain"/>
</dbReference>
<evidence type="ECO:0000259" key="3">
    <source>
        <dbReference type="PROSITE" id="PS51371"/>
    </source>
</evidence>
<dbReference type="Proteomes" id="UP000636110">
    <property type="component" value="Unassembled WGS sequence"/>
</dbReference>
<dbReference type="PANTHER" id="PTHR43080:SF2">
    <property type="entry name" value="CBS DOMAIN-CONTAINING PROTEIN"/>
    <property type="match status" value="1"/>
</dbReference>
<dbReference type="InterPro" id="IPR000644">
    <property type="entry name" value="CBS_dom"/>
</dbReference>
<keyword evidence="5" id="KW-1185">Reference proteome</keyword>
<proteinExistence type="predicted"/>
<protein>
    <submittedName>
        <fullName evidence="4">CBS domain-containing protein</fullName>
    </submittedName>
</protein>
<feature type="domain" description="CBS" evidence="3">
    <location>
        <begin position="11"/>
        <end position="67"/>
    </location>
</feature>
<dbReference type="SUPFAM" id="SSF54631">
    <property type="entry name" value="CBS-domain pair"/>
    <property type="match status" value="1"/>
</dbReference>
<feature type="domain" description="CBS" evidence="3">
    <location>
        <begin position="76"/>
        <end position="131"/>
    </location>
</feature>
<dbReference type="Gene3D" id="3.10.580.10">
    <property type="entry name" value="CBS-domain"/>
    <property type="match status" value="1"/>
</dbReference>
<evidence type="ECO:0000313" key="5">
    <source>
        <dbReference type="Proteomes" id="UP000636110"/>
    </source>
</evidence>
<organism evidence="4 5">
    <name type="scientific">Pedobacter gandavensis</name>
    <dbReference type="NCBI Taxonomy" id="2679963"/>
    <lineage>
        <taxon>Bacteria</taxon>
        <taxon>Pseudomonadati</taxon>
        <taxon>Bacteroidota</taxon>
        <taxon>Sphingobacteriia</taxon>
        <taxon>Sphingobacteriales</taxon>
        <taxon>Sphingobacteriaceae</taxon>
        <taxon>Pedobacter</taxon>
    </lineage>
</organism>
<evidence type="ECO:0000256" key="1">
    <source>
        <dbReference type="ARBA" id="ARBA00023122"/>
    </source>
</evidence>
<evidence type="ECO:0000313" key="4">
    <source>
        <dbReference type="EMBL" id="MBB2150279.1"/>
    </source>
</evidence>
<dbReference type="PANTHER" id="PTHR43080">
    <property type="entry name" value="CBS DOMAIN-CONTAINING PROTEIN CBSX3, MITOCHONDRIAL"/>
    <property type="match status" value="1"/>
</dbReference>
<dbReference type="Pfam" id="PF00571">
    <property type="entry name" value="CBS"/>
    <property type="match status" value="2"/>
</dbReference>
<name>A0ABR6EYH1_9SPHI</name>
<gene>
    <name evidence="4" type="ORF">GM920_15370</name>
</gene>
<dbReference type="CDD" id="cd04623">
    <property type="entry name" value="CBS_pair_bac_euk"/>
    <property type="match status" value="1"/>
</dbReference>
<dbReference type="InterPro" id="IPR046342">
    <property type="entry name" value="CBS_dom_sf"/>
</dbReference>
<dbReference type="RefSeq" id="WP_182959061.1">
    <property type="nucleotide sequence ID" value="NZ_WNXC01000005.1"/>
</dbReference>
<dbReference type="PROSITE" id="PS51371">
    <property type="entry name" value="CBS"/>
    <property type="match status" value="2"/>
</dbReference>
<dbReference type="SMART" id="SM00116">
    <property type="entry name" value="CBS"/>
    <property type="match status" value="2"/>
</dbReference>
<reference evidence="4 5" key="1">
    <citation type="submission" date="2019-11" db="EMBL/GenBank/DDBJ databases">
        <title>Description of Pedobacter sp. LMG 31462T.</title>
        <authorList>
            <person name="Carlier A."/>
            <person name="Qi S."/>
            <person name="Vandamme P."/>
        </authorList>
    </citation>
    <scope>NUCLEOTIDE SEQUENCE [LARGE SCALE GENOMIC DNA]</scope>
    <source>
        <strain evidence="4 5">LMG 31462</strain>
    </source>
</reference>
<evidence type="ECO:0000256" key="2">
    <source>
        <dbReference type="PROSITE-ProRule" id="PRU00703"/>
    </source>
</evidence>
<comment type="caution">
    <text evidence="4">The sequence shown here is derived from an EMBL/GenBank/DDBJ whole genome shotgun (WGS) entry which is preliminary data.</text>
</comment>